<dbReference type="GO" id="GO:0005794">
    <property type="term" value="C:Golgi apparatus"/>
    <property type="evidence" value="ECO:0007669"/>
    <property type="project" value="TreeGrafter"/>
</dbReference>
<dbReference type="GO" id="GO:0000822">
    <property type="term" value="F:inositol hexakisphosphate binding"/>
    <property type="evidence" value="ECO:0007669"/>
    <property type="project" value="TreeGrafter"/>
</dbReference>
<dbReference type="PANTHER" id="PTHR10783">
    <property type="entry name" value="XENOTROPIC AND POLYTROPIC RETROVIRUS RECEPTOR 1-RELATED"/>
    <property type="match status" value="1"/>
</dbReference>
<keyword evidence="2" id="KW-1185">Reference proteome</keyword>
<dbReference type="PROSITE" id="PS51382">
    <property type="entry name" value="SPX"/>
    <property type="match status" value="1"/>
</dbReference>
<name>A0A914V594_9BILA</name>
<proteinExistence type="predicted"/>
<dbReference type="PANTHER" id="PTHR10783:SF103">
    <property type="entry name" value="SOLUTE CARRIER FAMILY 53 MEMBER 1"/>
    <property type="match status" value="1"/>
</dbReference>
<reference evidence="3" key="1">
    <citation type="submission" date="2022-11" db="UniProtKB">
        <authorList>
            <consortium name="WormBaseParasite"/>
        </authorList>
    </citation>
    <scope>IDENTIFICATION</scope>
</reference>
<organism evidence="2 3">
    <name type="scientific">Plectus sambesii</name>
    <dbReference type="NCBI Taxonomy" id="2011161"/>
    <lineage>
        <taxon>Eukaryota</taxon>
        <taxon>Metazoa</taxon>
        <taxon>Ecdysozoa</taxon>
        <taxon>Nematoda</taxon>
        <taxon>Chromadorea</taxon>
        <taxon>Plectida</taxon>
        <taxon>Plectina</taxon>
        <taxon>Plectoidea</taxon>
        <taxon>Plectidae</taxon>
        <taxon>Plectus</taxon>
    </lineage>
</organism>
<evidence type="ECO:0000259" key="1">
    <source>
        <dbReference type="PROSITE" id="PS51382"/>
    </source>
</evidence>
<sequence length="151" mass="16711">NVIYNIKNGAPGAGGGEPASAEDLESYFKQEDEKFFAECDEELTKINLFYGQKIAEAQQKFHGLSSDVDALTKVVGKDGMAEAGNRGKGNNVVEVKKDRSEVKKSRAQLKLAFSEFYLGLVLVQNYQQLNGTGFRKILKKHDKVSVECVIF</sequence>
<evidence type="ECO:0000313" key="3">
    <source>
        <dbReference type="WBParaSite" id="PSAMB.scaffold15575size1535.g36577.t1"/>
    </source>
</evidence>
<dbReference type="GO" id="GO:0006817">
    <property type="term" value="P:phosphate ion transport"/>
    <property type="evidence" value="ECO:0007669"/>
    <property type="project" value="TreeGrafter"/>
</dbReference>
<dbReference type="WBParaSite" id="PSAMB.scaffold15575size1535.g36577.t1">
    <property type="protein sequence ID" value="PSAMB.scaffold15575size1535.g36577.t1"/>
    <property type="gene ID" value="PSAMB.scaffold15575size1535.g36577"/>
</dbReference>
<dbReference type="AlphaFoldDB" id="A0A914V594"/>
<dbReference type="Proteomes" id="UP000887566">
    <property type="component" value="Unplaced"/>
</dbReference>
<dbReference type="InterPro" id="IPR004331">
    <property type="entry name" value="SPX_dom"/>
</dbReference>
<feature type="domain" description="SPX" evidence="1">
    <location>
        <begin position="1"/>
        <end position="151"/>
    </location>
</feature>
<dbReference type="GO" id="GO:0005886">
    <property type="term" value="C:plasma membrane"/>
    <property type="evidence" value="ECO:0007669"/>
    <property type="project" value="TreeGrafter"/>
</dbReference>
<evidence type="ECO:0000313" key="2">
    <source>
        <dbReference type="Proteomes" id="UP000887566"/>
    </source>
</evidence>
<dbReference type="Pfam" id="PF03105">
    <property type="entry name" value="SPX"/>
    <property type="match status" value="2"/>
</dbReference>
<dbReference type="GO" id="GO:0016036">
    <property type="term" value="P:cellular response to phosphate starvation"/>
    <property type="evidence" value="ECO:0007669"/>
    <property type="project" value="TreeGrafter"/>
</dbReference>
<accession>A0A914V594</accession>
<protein>
    <submittedName>
        <fullName evidence="3">SPX domain-containing protein</fullName>
    </submittedName>
</protein>